<feature type="compositionally biased region" description="Basic and acidic residues" evidence="5">
    <location>
        <begin position="328"/>
        <end position="338"/>
    </location>
</feature>
<organism evidence="8 9">
    <name type="scientific">Bathycoccus prasinos</name>
    <dbReference type="NCBI Taxonomy" id="41875"/>
    <lineage>
        <taxon>Eukaryota</taxon>
        <taxon>Viridiplantae</taxon>
        <taxon>Chlorophyta</taxon>
        <taxon>Mamiellophyceae</taxon>
        <taxon>Mamiellales</taxon>
        <taxon>Bathycoccaceae</taxon>
        <taxon>Bathycoccus</taxon>
    </lineage>
</organism>
<keyword evidence="4 6" id="KW-0472">Membrane</keyword>
<dbReference type="PANTHER" id="PTHR11132">
    <property type="entry name" value="SOLUTE CARRIER FAMILY 35"/>
    <property type="match status" value="1"/>
</dbReference>
<accession>K8F8T0</accession>
<feature type="transmembrane region" description="Helical" evidence="6">
    <location>
        <begin position="299"/>
        <end position="317"/>
    </location>
</feature>
<dbReference type="OrthoDB" id="6418713at2759"/>
<evidence type="ECO:0000256" key="6">
    <source>
        <dbReference type="SAM" id="Phobius"/>
    </source>
</evidence>
<evidence type="ECO:0000313" key="8">
    <source>
        <dbReference type="EMBL" id="CCO18003.1"/>
    </source>
</evidence>
<dbReference type="RefSeq" id="XP_007510470.1">
    <property type="nucleotide sequence ID" value="XM_007510408.1"/>
</dbReference>
<gene>
    <name evidence="8" type="ordered locus">Bathy10g00510</name>
</gene>
<evidence type="ECO:0000256" key="4">
    <source>
        <dbReference type="ARBA" id="ARBA00023136"/>
    </source>
</evidence>
<feature type="transmembrane region" description="Helical" evidence="6">
    <location>
        <begin position="61"/>
        <end position="80"/>
    </location>
</feature>
<dbReference type="Pfam" id="PF03151">
    <property type="entry name" value="TPT"/>
    <property type="match status" value="1"/>
</dbReference>
<evidence type="ECO:0000256" key="2">
    <source>
        <dbReference type="ARBA" id="ARBA00022692"/>
    </source>
</evidence>
<evidence type="ECO:0000256" key="1">
    <source>
        <dbReference type="ARBA" id="ARBA00004141"/>
    </source>
</evidence>
<protein>
    <recommendedName>
        <fullName evidence="7">Sugar phosphate transporter domain-containing protein</fullName>
    </recommendedName>
</protein>
<feature type="domain" description="Sugar phosphate transporter" evidence="7">
    <location>
        <begin position="31"/>
        <end position="316"/>
    </location>
</feature>
<dbReference type="KEGG" id="bpg:Bathy10g00510"/>
<feature type="transmembrane region" description="Helical" evidence="6">
    <location>
        <begin position="209"/>
        <end position="227"/>
    </location>
</feature>
<proteinExistence type="predicted"/>
<dbReference type="GeneID" id="19013128"/>
<keyword evidence="3 6" id="KW-1133">Transmembrane helix</keyword>
<feature type="region of interest" description="Disordered" evidence="5">
    <location>
        <begin position="328"/>
        <end position="353"/>
    </location>
</feature>
<evidence type="ECO:0000259" key="7">
    <source>
        <dbReference type="Pfam" id="PF03151"/>
    </source>
</evidence>
<dbReference type="InterPro" id="IPR050186">
    <property type="entry name" value="TPT_transporter"/>
</dbReference>
<dbReference type="eggNOG" id="KOG1441">
    <property type="taxonomic scope" value="Eukaryota"/>
</dbReference>
<evidence type="ECO:0000256" key="3">
    <source>
        <dbReference type="ARBA" id="ARBA00022989"/>
    </source>
</evidence>
<dbReference type="InterPro" id="IPR004853">
    <property type="entry name" value="Sugar_P_trans_dom"/>
</dbReference>
<feature type="transmembrane region" description="Helical" evidence="6">
    <location>
        <begin position="173"/>
        <end position="197"/>
    </location>
</feature>
<feature type="transmembrane region" description="Helical" evidence="6">
    <location>
        <begin position="147"/>
        <end position="167"/>
    </location>
</feature>
<feature type="transmembrane region" description="Helical" evidence="6">
    <location>
        <begin position="100"/>
        <end position="126"/>
    </location>
</feature>
<dbReference type="AlphaFoldDB" id="K8F8T0"/>
<name>K8F8T0_9CHLO</name>
<feature type="transmembrane region" description="Helical" evidence="6">
    <location>
        <begin position="247"/>
        <end position="266"/>
    </location>
</feature>
<comment type="subcellular location">
    <subcellularLocation>
        <location evidence="1">Membrane</location>
        <topology evidence="1">Multi-pass membrane protein</topology>
    </subcellularLocation>
</comment>
<evidence type="ECO:0000313" key="9">
    <source>
        <dbReference type="Proteomes" id="UP000198341"/>
    </source>
</evidence>
<evidence type="ECO:0000256" key="5">
    <source>
        <dbReference type="SAM" id="MobiDB-lite"/>
    </source>
</evidence>
<sequence>MVVPAAAAAASSIAPMAGSALINEALIAYGYVATWIGLSSGVILFNKYILSFFGFPFPISLTMIHMCFCSCMAFLIIRVFKLVNSNDLDRQTYVQKIVPVGALFALSLWLSNTAYVYLSVAFIQMLKALMPASVYTVGCLMGIEQFTYARLANMFVITLGVCIASYGELNFHLLGVLIQLASVCAEAFRLGLVQIILNSEKLKMNSITTLYYVSPACFVFLLIPFTFLEVPRYLDTNTEVNTSQPHILFLNACTAFALNMAVYLLIGKTSALTMNVAGVVKDWLLIFISSALFDAPITKLQLFGYGISFVAVCYYNYSKYKDREKAMSMPKIDAKSEDGANSSSTEREMNAKA</sequence>
<dbReference type="GO" id="GO:0016020">
    <property type="term" value="C:membrane"/>
    <property type="evidence" value="ECO:0007669"/>
    <property type="project" value="UniProtKB-SubCell"/>
</dbReference>
<reference evidence="8 9" key="1">
    <citation type="submission" date="2011-10" db="EMBL/GenBank/DDBJ databases">
        <authorList>
            <person name="Genoscope - CEA"/>
        </authorList>
    </citation>
    <scope>NUCLEOTIDE SEQUENCE [LARGE SCALE GENOMIC DNA]</scope>
    <source>
        <strain evidence="8 9">RCC 1105</strain>
    </source>
</reference>
<dbReference type="Proteomes" id="UP000198341">
    <property type="component" value="Chromosome 10"/>
</dbReference>
<keyword evidence="2 6" id="KW-0812">Transmembrane</keyword>
<feature type="transmembrane region" description="Helical" evidence="6">
    <location>
        <begin position="29"/>
        <end position="49"/>
    </location>
</feature>
<keyword evidence="9" id="KW-1185">Reference proteome</keyword>
<dbReference type="EMBL" id="FO082269">
    <property type="protein sequence ID" value="CCO18003.1"/>
    <property type="molecule type" value="Genomic_DNA"/>
</dbReference>